<keyword evidence="2" id="KW-1185">Reference proteome</keyword>
<gene>
    <name evidence="1" type="ORF">AB0C36_28155</name>
</gene>
<sequence>MHQRLLPAADRLLGGDAAAVERAFSGRGAVYAGLLLGLAAIGVRPGRLSRRPSPRT</sequence>
<dbReference type="EMBL" id="JBEZFP010000086">
    <property type="protein sequence ID" value="MEU8137374.1"/>
    <property type="molecule type" value="Genomic_DNA"/>
</dbReference>
<reference evidence="1 2" key="1">
    <citation type="submission" date="2024-06" db="EMBL/GenBank/DDBJ databases">
        <title>The Natural Products Discovery Center: Release of the First 8490 Sequenced Strains for Exploring Actinobacteria Biosynthetic Diversity.</title>
        <authorList>
            <person name="Kalkreuter E."/>
            <person name="Kautsar S.A."/>
            <person name="Yang D."/>
            <person name="Bader C.D."/>
            <person name="Teijaro C.N."/>
            <person name="Fluegel L."/>
            <person name="Davis C.M."/>
            <person name="Simpson J.R."/>
            <person name="Lauterbach L."/>
            <person name="Steele A.D."/>
            <person name="Gui C."/>
            <person name="Meng S."/>
            <person name="Li G."/>
            <person name="Viehrig K."/>
            <person name="Ye F."/>
            <person name="Su P."/>
            <person name="Kiefer A.F."/>
            <person name="Nichols A."/>
            <person name="Cepeda A.J."/>
            <person name="Yan W."/>
            <person name="Fan B."/>
            <person name="Jiang Y."/>
            <person name="Adhikari A."/>
            <person name="Zheng C.-J."/>
            <person name="Schuster L."/>
            <person name="Cowan T.M."/>
            <person name="Smanski M.J."/>
            <person name="Chevrette M.G."/>
            <person name="De Carvalho L.P.S."/>
            <person name="Shen B."/>
        </authorList>
    </citation>
    <scope>NUCLEOTIDE SEQUENCE [LARGE SCALE GENOMIC DNA]</scope>
    <source>
        <strain evidence="1 2">NPDC048946</strain>
    </source>
</reference>
<proteinExistence type="predicted"/>
<comment type="caution">
    <text evidence="1">The sequence shown here is derived from an EMBL/GenBank/DDBJ whole genome shotgun (WGS) entry which is preliminary data.</text>
</comment>
<protein>
    <submittedName>
        <fullName evidence="1">Uncharacterized protein</fullName>
    </submittedName>
</protein>
<accession>A0ABV3DR67</accession>
<dbReference type="RefSeq" id="WP_358359171.1">
    <property type="nucleotide sequence ID" value="NZ_JBEZFP010000086.1"/>
</dbReference>
<evidence type="ECO:0000313" key="2">
    <source>
        <dbReference type="Proteomes" id="UP001551482"/>
    </source>
</evidence>
<name>A0ABV3DR67_9ACTN</name>
<dbReference type="Proteomes" id="UP001551482">
    <property type="component" value="Unassembled WGS sequence"/>
</dbReference>
<organism evidence="1 2">
    <name type="scientific">Streptodolium elevatio</name>
    <dbReference type="NCBI Taxonomy" id="3157996"/>
    <lineage>
        <taxon>Bacteria</taxon>
        <taxon>Bacillati</taxon>
        <taxon>Actinomycetota</taxon>
        <taxon>Actinomycetes</taxon>
        <taxon>Kitasatosporales</taxon>
        <taxon>Streptomycetaceae</taxon>
        <taxon>Streptodolium</taxon>
    </lineage>
</organism>
<evidence type="ECO:0000313" key="1">
    <source>
        <dbReference type="EMBL" id="MEU8137374.1"/>
    </source>
</evidence>